<dbReference type="Pfam" id="PF00487">
    <property type="entry name" value="FA_desaturase"/>
    <property type="match status" value="1"/>
</dbReference>
<keyword evidence="1" id="KW-0472">Membrane</keyword>
<accession>A0ABR9RW77</accession>
<proteinExistence type="predicted"/>
<comment type="caution">
    <text evidence="3">The sequence shown here is derived from an EMBL/GenBank/DDBJ whole genome shotgun (WGS) entry which is preliminary data.</text>
</comment>
<evidence type="ECO:0000259" key="2">
    <source>
        <dbReference type="Pfam" id="PF00487"/>
    </source>
</evidence>
<organism evidence="3 4">
    <name type="scientific">Nocardioides malaquae</name>
    <dbReference type="NCBI Taxonomy" id="2773426"/>
    <lineage>
        <taxon>Bacteria</taxon>
        <taxon>Bacillati</taxon>
        <taxon>Actinomycetota</taxon>
        <taxon>Actinomycetes</taxon>
        <taxon>Propionibacteriales</taxon>
        <taxon>Nocardioidaceae</taxon>
        <taxon>Nocardioides</taxon>
    </lineage>
</organism>
<evidence type="ECO:0000313" key="3">
    <source>
        <dbReference type="EMBL" id="MBE7325812.1"/>
    </source>
</evidence>
<gene>
    <name evidence="3" type="ORF">IEQ44_14260</name>
</gene>
<feature type="transmembrane region" description="Helical" evidence="1">
    <location>
        <begin position="63"/>
        <end position="82"/>
    </location>
</feature>
<evidence type="ECO:0000256" key="1">
    <source>
        <dbReference type="SAM" id="Phobius"/>
    </source>
</evidence>
<protein>
    <submittedName>
        <fullName evidence="3">Acyl-CoA desaturase</fullName>
    </submittedName>
</protein>
<evidence type="ECO:0000313" key="4">
    <source>
        <dbReference type="Proteomes" id="UP000756387"/>
    </source>
</evidence>
<feature type="domain" description="Fatty acid desaturase" evidence="2">
    <location>
        <begin position="73"/>
        <end position="343"/>
    </location>
</feature>
<sequence>MTVIQNKSDNPIAHLTKADIAELGRELDAIRQEIIDSRGASDAAYIRNMIKTQRYLELGSRGVLLFSVFPPAFVLGTLGLSISKILENMEIGHNVLHGQWDWMRDPKIHSSTWEWDNVTPADAWKHSHNEVHHTYTNIVGKDNDLGYGIMRVDEDQKWYPFYIAQPAWNFINACFFQYGIAAYDLELGKNLSRPKEKRPADFDEQVKKVLVKIRKNMTRDYVIHPVLSIPTGSFLPTIAANLISNWARNVWSHSVIMCGHFPEGVETFEKEMLDEDETRGDWYLRQMLGSANISGSKFMHVMTGNLSHQIEHHLFPDLPSNRYAEAAVKVKQVFEKYGLNYHEDSLPKQVYSAWHKVVRLSLPNGWLETTTVKNLPKQVGILAKMVGGDKRTRRVLQRQLDAAVAKRRGAVVRPEVVEAA</sequence>
<dbReference type="PANTHER" id="PTHR19353">
    <property type="entry name" value="FATTY ACID DESATURASE 2"/>
    <property type="match status" value="1"/>
</dbReference>
<keyword evidence="4" id="KW-1185">Reference proteome</keyword>
<name>A0ABR9RW77_9ACTN</name>
<dbReference type="PANTHER" id="PTHR19353:SF19">
    <property type="entry name" value="DELTA(5) FATTY ACID DESATURASE C-RELATED"/>
    <property type="match status" value="1"/>
</dbReference>
<dbReference type="EMBL" id="JADCSA010000016">
    <property type="protein sequence ID" value="MBE7325812.1"/>
    <property type="molecule type" value="Genomic_DNA"/>
</dbReference>
<dbReference type="InterPro" id="IPR005804">
    <property type="entry name" value="FA_desaturase_dom"/>
</dbReference>
<dbReference type="CDD" id="cd03506">
    <property type="entry name" value="Delta6-FADS-like"/>
    <property type="match status" value="1"/>
</dbReference>
<dbReference type="InterPro" id="IPR012171">
    <property type="entry name" value="Fatty_acid_desaturase"/>
</dbReference>
<dbReference type="Proteomes" id="UP000756387">
    <property type="component" value="Unassembled WGS sequence"/>
</dbReference>
<dbReference type="RefSeq" id="WP_193639139.1">
    <property type="nucleotide sequence ID" value="NZ_JADCSA010000016.1"/>
</dbReference>
<keyword evidence="1" id="KW-0812">Transmembrane</keyword>
<keyword evidence="1" id="KW-1133">Transmembrane helix</keyword>
<reference evidence="3 4" key="1">
    <citation type="submission" date="2020-10" db="EMBL/GenBank/DDBJ databases">
        <title>Nocardioides sp. isolated from sludge.</title>
        <authorList>
            <person name="Zhang X."/>
        </authorList>
    </citation>
    <scope>NUCLEOTIDE SEQUENCE [LARGE SCALE GENOMIC DNA]</scope>
    <source>
        <strain evidence="3 4">Y6</strain>
    </source>
</reference>